<comment type="caution">
    <text evidence="1">The sequence shown here is derived from an EMBL/GenBank/DDBJ whole genome shotgun (WGS) entry which is preliminary data.</text>
</comment>
<evidence type="ECO:0000313" key="1">
    <source>
        <dbReference type="EMBL" id="MEJ8674903.1"/>
    </source>
</evidence>
<protein>
    <submittedName>
        <fullName evidence="1">N-acetyl sugar amidotransferase</fullName>
    </submittedName>
</protein>
<evidence type="ECO:0000313" key="2">
    <source>
        <dbReference type="Proteomes" id="UP001224516"/>
    </source>
</evidence>
<dbReference type="InterPro" id="IPR020022">
    <property type="entry name" value="N-acetyl_sugar_amidoTrfase"/>
</dbReference>
<dbReference type="Proteomes" id="UP001224516">
    <property type="component" value="Unassembled WGS sequence"/>
</dbReference>
<dbReference type="NCBIfam" id="TIGR03573">
    <property type="entry name" value="WbuX"/>
    <property type="match status" value="1"/>
</dbReference>
<dbReference type="SUPFAM" id="SSF52402">
    <property type="entry name" value="Adenine nucleotide alpha hydrolases-like"/>
    <property type="match status" value="2"/>
</dbReference>
<dbReference type="EMBL" id="JAVFJF020000015">
    <property type="protein sequence ID" value="MEJ8674903.1"/>
    <property type="molecule type" value="Genomic_DNA"/>
</dbReference>
<dbReference type="RefSeq" id="WP_307913555.1">
    <property type="nucleotide sequence ID" value="NZ_JAVFJF020000015.1"/>
</dbReference>
<proteinExistence type="predicted"/>
<organism evidence="1 2">
    <name type="scientific">Chromobacterium amazonense</name>
    <dbReference type="NCBI Taxonomy" id="1382803"/>
    <lineage>
        <taxon>Bacteria</taxon>
        <taxon>Pseudomonadati</taxon>
        <taxon>Pseudomonadota</taxon>
        <taxon>Betaproteobacteria</taxon>
        <taxon>Neisseriales</taxon>
        <taxon>Chromobacteriaceae</taxon>
        <taxon>Chromobacterium</taxon>
    </lineage>
</organism>
<name>A0ABU8V244_9NEIS</name>
<accession>A0ABU8V244</accession>
<keyword evidence="2" id="KW-1185">Reference proteome</keyword>
<sequence length="391" mass="45746">MKKRDVISQYNLPTEVRFCKLCTMSNQRPRITFDEHGVCSACNFASYKRTKINWEDRERELVDLCNRFRKSNGEYDVIVPCSGGKDGSFVAHQLKYKYGMNPLTVTWAPLKATEIGRRNLDAFIQSGFDNILGTPNGLITRKLTRLATRHLGDPFQPFIYGQTNYPMHMAIKHNVSLIMYGENGEVEYGGDMKNAFKPTREITDHDKHYFSGLPPEFWVEHGISQADLKPFMAPSYDSIMANKTEIHFFGYYKFWDPQENFYYCREHTGFQPNTERSEGTYSKYASLDDRIDGYHYYLGFIKFGIGRTTSDAAHEIRDEKITREEGIALVRRYDGEFPQRYYQEFLDYCGITDEEFQAIVDSWRSDHLWHKTSEGWELKHPIWLESGHLQD</sequence>
<gene>
    <name evidence="1" type="ORF">QCL97_009220</name>
</gene>
<reference evidence="1 2" key="1">
    <citation type="submission" date="2023-12" db="EMBL/GenBank/DDBJ databases">
        <title>Evaluation and characterization of a potential secondary metabolite violacein from indigenous Chromobacterium amazonense SAM215.</title>
        <authorList>
            <person name="Tarafdar M.R."/>
            <person name="Abedin S.M."/>
            <person name="Atiqua A."/>
            <person name="Saha A."/>
            <person name="Khan S.N."/>
        </authorList>
    </citation>
    <scope>NUCLEOTIDE SEQUENCE [LARGE SCALE GENOMIC DNA]</scope>
    <source>
        <strain evidence="1 2">SAM215</strain>
    </source>
</reference>